<dbReference type="SMART" id="SM00382">
    <property type="entry name" value="AAA"/>
    <property type="match status" value="2"/>
</dbReference>
<keyword evidence="3" id="KW-0762">Sugar transport</keyword>
<feature type="domain" description="ABC transporter" evidence="9">
    <location>
        <begin position="7"/>
        <end position="243"/>
    </location>
</feature>
<dbReference type="PANTHER" id="PTHR43790:SF3">
    <property type="entry name" value="D-ALLOSE IMPORT ATP-BINDING PROTEIN ALSA-RELATED"/>
    <property type="match status" value="1"/>
</dbReference>
<dbReference type="InterPro" id="IPR003439">
    <property type="entry name" value="ABC_transporter-like_ATP-bd"/>
</dbReference>
<dbReference type="AlphaFoldDB" id="E0STS6"/>
<keyword evidence="4" id="KW-0677">Repeat</keyword>
<dbReference type="PROSITE" id="PS00211">
    <property type="entry name" value="ABC_TRANSPORTER_1"/>
    <property type="match status" value="1"/>
</dbReference>
<evidence type="ECO:0000256" key="1">
    <source>
        <dbReference type="ARBA" id="ARBA00022448"/>
    </source>
</evidence>
<evidence type="ECO:0000256" key="3">
    <source>
        <dbReference type="ARBA" id="ARBA00022597"/>
    </source>
</evidence>
<evidence type="ECO:0000313" key="10">
    <source>
        <dbReference type="EMBL" id="ADM27692.1"/>
    </source>
</evidence>
<keyword evidence="11" id="KW-1185">Reference proteome</keyword>
<dbReference type="KEGG" id="iag:Igag_0875"/>
<dbReference type="BioCyc" id="IAGG583356:GHAH-858-MONOMER"/>
<evidence type="ECO:0000313" key="11">
    <source>
        <dbReference type="Proteomes" id="UP000001304"/>
    </source>
</evidence>
<evidence type="ECO:0000256" key="8">
    <source>
        <dbReference type="ARBA" id="ARBA00023136"/>
    </source>
</evidence>
<proteinExistence type="predicted"/>
<evidence type="ECO:0000256" key="7">
    <source>
        <dbReference type="ARBA" id="ARBA00022967"/>
    </source>
</evidence>
<dbReference type="InterPro" id="IPR050107">
    <property type="entry name" value="ABC_carbohydrate_import_ATPase"/>
</dbReference>
<dbReference type="InterPro" id="IPR003593">
    <property type="entry name" value="AAA+_ATPase"/>
</dbReference>
<dbReference type="EMBL" id="CP002098">
    <property type="protein sequence ID" value="ADM27692.1"/>
    <property type="molecule type" value="Genomic_DNA"/>
</dbReference>
<evidence type="ECO:0000256" key="6">
    <source>
        <dbReference type="ARBA" id="ARBA00022840"/>
    </source>
</evidence>
<dbReference type="GO" id="GO:0005524">
    <property type="term" value="F:ATP binding"/>
    <property type="evidence" value="ECO:0007669"/>
    <property type="project" value="UniProtKB-KW"/>
</dbReference>
<dbReference type="Proteomes" id="UP000001304">
    <property type="component" value="Chromosome"/>
</dbReference>
<dbReference type="STRING" id="583356.Igag_0875"/>
<reference evidence="10 11" key="1">
    <citation type="journal article" date="2010" name="Stand. Genomic Sci.">
        <title>Complete genome sequence of Ignisphaera aggregans type strain (AQ1.S1).</title>
        <authorList>
            <person name="Goker M."/>
            <person name="Held B."/>
            <person name="Lapidus A."/>
            <person name="Nolan M."/>
            <person name="Spring S."/>
            <person name="Yasawong M."/>
            <person name="Lucas S."/>
            <person name="Glavina Del Rio T."/>
            <person name="Tice H."/>
            <person name="Cheng J.F."/>
            <person name="Goodwin L."/>
            <person name="Tapia R."/>
            <person name="Pitluck S."/>
            <person name="Liolios K."/>
            <person name="Ivanova N."/>
            <person name="Mavromatis K."/>
            <person name="Mikhailova N."/>
            <person name="Pati A."/>
            <person name="Chen A."/>
            <person name="Palaniappan K."/>
            <person name="Brambilla E."/>
            <person name="Land M."/>
            <person name="Hauser L."/>
            <person name="Chang Y.J."/>
            <person name="Jeffries C.D."/>
            <person name="Brettin T."/>
            <person name="Detter J.C."/>
            <person name="Han C."/>
            <person name="Rohde M."/>
            <person name="Sikorski J."/>
            <person name="Woyke T."/>
            <person name="Bristow J."/>
            <person name="Eisen J.A."/>
            <person name="Markowitz V."/>
            <person name="Hugenholtz P."/>
            <person name="Kyrpides N.C."/>
            <person name="Klenk H.P."/>
        </authorList>
    </citation>
    <scope>NUCLEOTIDE SEQUENCE [LARGE SCALE GENOMIC DNA]</scope>
    <source>
        <strain evidence="11">DSM 17230 / JCM 13409 / AQ1.S1</strain>
    </source>
</reference>
<dbReference type="SUPFAM" id="SSF52540">
    <property type="entry name" value="P-loop containing nucleoside triphosphate hydrolases"/>
    <property type="match status" value="2"/>
</dbReference>
<organism evidence="10 11">
    <name type="scientific">Ignisphaera aggregans (strain DSM 17230 / JCM 13409 / AQ1.S1)</name>
    <dbReference type="NCBI Taxonomy" id="583356"/>
    <lineage>
        <taxon>Archaea</taxon>
        <taxon>Thermoproteota</taxon>
        <taxon>Thermoprotei</taxon>
        <taxon>Desulfurococcales</taxon>
        <taxon>Desulfurococcaceae</taxon>
        <taxon>Ignisphaera</taxon>
    </lineage>
</organism>
<keyword evidence="1" id="KW-0813">Transport</keyword>
<dbReference type="GO" id="GO:0016887">
    <property type="term" value="F:ATP hydrolysis activity"/>
    <property type="evidence" value="ECO:0007669"/>
    <property type="project" value="InterPro"/>
</dbReference>
<dbReference type="InterPro" id="IPR017871">
    <property type="entry name" value="ABC_transporter-like_CS"/>
</dbReference>
<keyword evidence="2" id="KW-1003">Cell membrane</keyword>
<keyword evidence="7" id="KW-1278">Translocase</keyword>
<dbReference type="HOGENOM" id="CLU_000604_92_3_2"/>
<dbReference type="Gene3D" id="3.40.50.300">
    <property type="entry name" value="P-loop containing nucleotide triphosphate hydrolases"/>
    <property type="match status" value="2"/>
</dbReference>
<keyword evidence="8" id="KW-0472">Membrane</keyword>
<dbReference type="CDD" id="cd03215">
    <property type="entry name" value="ABC_Carb_Monos_II"/>
    <property type="match status" value="1"/>
</dbReference>
<dbReference type="Pfam" id="PF00005">
    <property type="entry name" value="ABC_tran"/>
    <property type="match status" value="2"/>
</dbReference>
<dbReference type="InterPro" id="IPR027417">
    <property type="entry name" value="P-loop_NTPase"/>
</dbReference>
<dbReference type="PROSITE" id="PS50893">
    <property type="entry name" value="ABC_TRANSPORTER_2"/>
    <property type="match status" value="2"/>
</dbReference>
<sequence length="500" mass="56135">MHRAPILETVDIWKRFPGVIALKGVSIKVYENEIVGLVGENGAGKSTFLKIIGGILRKDSGKIYWMSREVEFRSPHEALENGVAYVPQDVNILGNLSLYENVFIGRENKSLFLPRDSRREIEASRKVFKELGIDIDPIIKGREVGFSIAQLTLIARAIYFKSKLIMFDEPTSGLGVIETEKLLNIMTRLRDMGVSIIFVSHKIEEVMNVADRIYVLRDGTLVSEYSREQFDLHRIVRDMVAREVKEFFPKEKVEIGNIIMEVKNLSDTVGFVKNVNFYVRRGEILGIYGIAGSGRTEMALTLIGFRPKKSGTIVIDGKTVEIRRPRDAINHGIGYLPEDWRLSLVLIMSISENISLPIINSLRVINLGGLSPIDFSSESKISRDYVNKLRVVPPDIKRRTLYLSGGNKQKVAIAKLLASRSKILILDEPTHGIDVGAKVEIRKLMCDIAKEGKAVILISSELPEVINMSDRILVMREGTIVAEFSRDEASEEKIARAAIL</sequence>
<evidence type="ECO:0000259" key="9">
    <source>
        <dbReference type="PROSITE" id="PS50893"/>
    </source>
</evidence>
<accession>E0STS6</accession>
<keyword evidence="5" id="KW-0547">Nucleotide-binding</keyword>
<dbReference type="PANTHER" id="PTHR43790">
    <property type="entry name" value="CARBOHYDRATE TRANSPORT ATP-BINDING PROTEIN MG119-RELATED"/>
    <property type="match status" value="1"/>
</dbReference>
<protein>
    <submittedName>
        <fullName evidence="10">ABC transporter related</fullName>
    </submittedName>
</protein>
<gene>
    <name evidence="10" type="ordered locus">Igag_0875</name>
</gene>
<evidence type="ECO:0000256" key="2">
    <source>
        <dbReference type="ARBA" id="ARBA00022475"/>
    </source>
</evidence>
<dbReference type="CDD" id="cd03216">
    <property type="entry name" value="ABC_Carb_Monos_I"/>
    <property type="match status" value="1"/>
</dbReference>
<evidence type="ECO:0000256" key="4">
    <source>
        <dbReference type="ARBA" id="ARBA00022737"/>
    </source>
</evidence>
<keyword evidence="6" id="KW-0067">ATP-binding</keyword>
<name>E0STS6_IGNAA</name>
<evidence type="ECO:0000256" key="5">
    <source>
        <dbReference type="ARBA" id="ARBA00022741"/>
    </source>
</evidence>
<feature type="domain" description="ABC transporter" evidence="9">
    <location>
        <begin position="253"/>
        <end position="500"/>
    </location>
</feature>